<proteinExistence type="predicted"/>
<comment type="caution">
    <text evidence="1">The sequence shown here is derived from an EMBL/GenBank/DDBJ whole genome shotgun (WGS) entry which is preliminary data.</text>
</comment>
<evidence type="ECO:0000313" key="1">
    <source>
        <dbReference type="EMBL" id="MDR7280485.1"/>
    </source>
</evidence>
<dbReference type="Gene3D" id="1.10.287.1700">
    <property type="match status" value="1"/>
</dbReference>
<gene>
    <name evidence="1" type="ORF">J2S41_007263</name>
</gene>
<keyword evidence="1" id="KW-0966">Cell projection</keyword>
<dbReference type="EMBL" id="JAVDYB010000001">
    <property type="protein sequence ID" value="MDR7280485.1"/>
    <property type="molecule type" value="Genomic_DNA"/>
</dbReference>
<dbReference type="AlphaFoldDB" id="A0AAE4CGA0"/>
<organism evidence="1 2">
    <name type="scientific">Catenuloplanes atrovinosus</name>
    <dbReference type="NCBI Taxonomy" id="137266"/>
    <lineage>
        <taxon>Bacteria</taxon>
        <taxon>Bacillati</taxon>
        <taxon>Actinomycetota</taxon>
        <taxon>Actinomycetes</taxon>
        <taxon>Micromonosporales</taxon>
        <taxon>Micromonosporaceae</taxon>
        <taxon>Catenuloplanes</taxon>
    </lineage>
</organism>
<sequence>MMNRRHFRLAPVLRARQAQEDAAKGELVRARSAERSAQDLAKRASLDLVGADAPTEGTARAIVAALVARQALAANLAAAEAKVVEAGEFTALQQQQLADAAKRRRAVERLAERHAEARKAHEMASDQKAIDELAVTNGQRASARGASA</sequence>
<dbReference type="Proteomes" id="UP001183643">
    <property type="component" value="Unassembled WGS sequence"/>
</dbReference>
<protein>
    <submittedName>
        <fullName evidence="1">Flagellar biosynthesis chaperone FliJ</fullName>
    </submittedName>
</protein>
<name>A0AAE4CGA0_9ACTN</name>
<reference evidence="1" key="1">
    <citation type="submission" date="2023-07" db="EMBL/GenBank/DDBJ databases">
        <title>Sequencing the genomes of 1000 actinobacteria strains.</title>
        <authorList>
            <person name="Klenk H.-P."/>
        </authorList>
    </citation>
    <scope>NUCLEOTIDE SEQUENCE</scope>
    <source>
        <strain evidence="1">DSM 44707</strain>
    </source>
</reference>
<keyword evidence="1" id="KW-0282">Flagellum</keyword>
<keyword evidence="1" id="KW-0969">Cilium</keyword>
<evidence type="ECO:0000313" key="2">
    <source>
        <dbReference type="Proteomes" id="UP001183643"/>
    </source>
</evidence>
<dbReference type="InterPro" id="IPR053716">
    <property type="entry name" value="Flag_assembly_chemotaxis_eff"/>
</dbReference>
<accession>A0AAE4CGA0</accession>
<keyword evidence="2" id="KW-1185">Reference proteome</keyword>
<dbReference type="RefSeq" id="WP_310374885.1">
    <property type="nucleotide sequence ID" value="NZ_JAVDYB010000001.1"/>
</dbReference>